<evidence type="ECO:0000313" key="2">
    <source>
        <dbReference type="EMBL" id="CAH3120381.1"/>
    </source>
</evidence>
<name>A0ABN8NVU0_9CNID</name>
<organism evidence="2 3">
    <name type="scientific">Porites lobata</name>
    <dbReference type="NCBI Taxonomy" id="104759"/>
    <lineage>
        <taxon>Eukaryota</taxon>
        <taxon>Metazoa</taxon>
        <taxon>Cnidaria</taxon>
        <taxon>Anthozoa</taxon>
        <taxon>Hexacorallia</taxon>
        <taxon>Scleractinia</taxon>
        <taxon>Fungiina</taxon>
        <taxon>Poritidae</taxon>
        <taxon>Porites</taxon>
    </lineage>
</organism>
<evidence type="ECO:0000313" key="3">
    <source>
        <dbReference type="Proteomes" id="UP001159405"/>
    </source>
</evidence>
<keyword evidence="3" id="KW-1185">Reference proteome</keyword>
<reference evidence="2 3" key="1">
    <citation type="submission" date="2022-05" db="EMBL/GenBank/DDBJ databases">
        <authorList>
            <consortium name="Genoscope - CEA"/>
            <person name="William W."/>
        </authorList>
    </citation>
    <scope>NUCLEOTIDE SEQUENCE [LARGE SCALE GENOMIC DNA]</scope>
</reference>
<protein>
    <submittedName>
        <fullName evidence="2">Uncharacterized protein</fullName>
    </submittedName>
</protein>
<proteinExistence type="predicted"/>
<feature type="region of interest" description="Disordered" evidence="1">
    <location>
        <begin position="1"/>
        <end position="88"/>
    </location>
</feature>
<gene>
    <name evidence="2" type="ORF">PLOB_00027877</name>
</gene>
<evidence type="ECO:0000256" key="1">
    <source>
        <dbReference type="SAM" id="MobiDB-lite"/>
    </source>
</evidence>
<dbReference type="PANTHER" id="PTHR33244:SF3">
    <property type="entry name" value="PEPTIDASE A2 DOMAIN-CONTAINING PROTEIN"/>
    <property type="match status" value="1"/>
</dbReference>
<dbReference type="PANTHER" id="PTHR33244">
    <property type="entry name" value="INTEGRASE CATALYTIC DOMAIN-CONTAINING PROTEIN-RELATED"/>
    <property type="match status" value="1"/>
</dbReference>
<accession>A0ABN8NVU0</accession>
<feature type="compositionally biased region" description="Basic and acidic residues" evidence="1">
    <location>
        <begin position="12"/>
        <end position="30"/>
    </location>
</feature>
<dbReference type="Proteomes" id="UP001159405">
    <property type="component" value="Unassembled WGS sequence"/>
</dbReference>
<sequence>MGSHWKPGVVTEHAETPRSYRIRTDEGREYRRNRRALIKSPETNEHSTSKEAANQAIPSVEEPISTSQEQGEMYSSEEEISEPLKTASGRTVRRPLRFKDYVM</sequence>
<comment type="caution">
    <text evidence="2">The sequence shown here is derived from an EMBL/GenBank/DDBJ whole genome shotgun (WGS) entry which is preliminary data.</text>
</comment>
<dbReference type="EMBL" id="CALNXK010000034">
    <property type="protein sequence ID" value="CAH3120381.1"/>
    <property type="molecule type" value="Genomic_DNA"/>
</dbReference>